<gene>
    <name evidence="3" type="ORF">N8K70_11100</name>
</gene>
<protein>
    <submittedName>
        <fullName evidence="3">Uncharacterized protein</fullName>
    </submittedName>
</protein>
<organism evidence="3 4">
    <name type="scientific">Microbacterium betulae</name>
    <dbReference type="NCBI Taxonomy" id="2981139"/>
    <lineage>
        <taxon>Bacteria</taxon>
        <taxon>Bacillati</taxon>
        <taxon>Actinomycetota</taxon>
        <taxon>Actinomycetes</taxon>
        <taxon>Micrococcales</taxon>
        <taxon>Microbacteriaceae</taxon>
        <taxon>Microbacterium</taxon>
    </lineage>
</organism>
<dbReference type="AlphaFoldDB" id="A0AA97FFG3"/>
<dbReference type="EMBL" id="CP118157">
    <property type="protein sequence ID" value="WOF21928.1"/>
    <property type="molecule type" value="Genomic_DNA"/>
</dbReference>
<proteinExistence type="predicted"/>
<evidence type="ECO:0000313" key="4">
    <source>
        <dbReference type="Proteomes" id="UP001305498"/>
    </source>
</evidence>
<keyword evidence="4" id="KW-1185">Reference proteome</keyword>
<dbReference type="RefSeq" id="WP_317138405.1">
    <property type="nucleotide sequence ID" value="NZ_CP118157.1"/>
</dbReference>
<sequence length="131" mass="13479">MSTPQPPLVHVHQPAHSAPPATGRSATPSGVVALVLAGAALFFSPVFLLIPYVGFFPALIAGGGAVIAGLGLRGSTRGTATAVTGLIVSVIIFALLAGIATMWNFVVADPAIRDYDELHEVIDHIKQLIFG</sequence>
<evidence type="ECO:0000256" key="2">
    <source>
        <dbReference type="SAM" id="Phobius"/>
    </source>
</evidence>
<evidence type="ECO:0000256" key="1">
    <source>
        <dbReference type="SAM" id="MobiDB-lite"/>
    </source>
</evidence>
<feature type="transmembrane region" description="Helical" evidence="2">
    <location>
        <begin position="55"/>
        <end position="72"/>
    </location>
</feature>
<reference evidence="3 4" key="1">
    <citation type="submission" date="2023-02" db="EMBL/GenBank/DDBJ databases">
        <title>Microbacterium betulae sp. nov., isolated from birch wood.</title>
        <authorList>
            <person name="Pasciak M."/>
            <person name="Pawlik K.J."/>
            <person name="Martynowski D."/>
            <person name="Laczmanski L."/>
            <person name="Ciekot J."/>
            <person name="Szponar B."/>
            <person name="Wojcik-Fatla A."/>
            <person name="Mackiewicz B."/>
            <person name="Farian E."/>
            <person name="Cholewa G."/>
            <person name="Cholewa A."/>
            <person name="Dutkiewicz J."/>
        </authorList>
    </citation>
    <scope>NUCLEOTIDE SEQUENCE [LARGE SCALE GENOMIC DNA]</scope>
    <source>
        <strain evidence="3 4">AB</strain>
    </source>
</reference>
<accession>A0AA97FFG3</accession>
<dbReference type="Proteomes" id="UP001305498">
    <property type="component" value="Chromosome"/>
</dbReference>
<name>A0AA97FFG3_9MICO</name>
<keyword evidence="2" id="KW-0812">Transmembrane</keyword>
<dbReference type="KEGG" id="mbet:N8K70_11100"/>
<keyword evidence="2" id="KW-1133">Transmembrane helix</keyword>
<feature type="transmembrane region" description="Helical" evidence="2">
    <location>
        <begin position="84"/>
        <end position="106"/>
    </location>
</feature>
<evidence type="ECO:0000313" key="3">
    <source>
        <dbReference type="EMBL" id="WOF21928.1"/>
    </source>
</evidence>
<keyword evidence="2" id="KW-0472">Membrane</keyword>
<feature type="region of interest" description="Disordered" evidence="1">
    <location>
        <begin position="1"/>
        <end position="23"/>
    </location>
</feature>